<evidence type="ECO:0000313" key="13">
    <source>
        <dbReference type="EMBL" id="RWQ72977.1"/>
    </source>
</evidence>
<evidence type="ECO:0000256" key="11">
    <source>
        <dbReference type="ARBA" id="ARBA00023172"/>
    </source>
</evidence>
<sequence length="212" mass="24267">MRFLTVTRYIGLDISARSTGFAIIDRVETHGNLRFTPFNEGQLFLRHVGNIPIPASFQRKGETIKYTDGERLHTLRTSLWEILDAYQPDVFIKEGLAMNFSRFRASEIVAKATGIVEEVIAGDFYKESHQEILEYKPSTIKKEIAGHGKADKLDVQKAVFRYFDPELFPSKIKRDKTIEYNDDATDAVASVLTHFKKNGMSYWTDHSKEIAL</sequence>
<keyword evidence="12" id="KW-0234">DNA repair</keyword>
<comment type="caution">
    <text evidence="13">The sequence shown here is derived from an EMBL/GenBank/DDBJ whole genome shotgun (WGS) entry which is preliminary data.</text>
</comment>
<evidence type="ECO:0000256" key="5">
    <source>
        <dbReference type="ARBA" id="ARBA00022723"/>
    </source>
</evidence>
<evidence type="ECO:0000256" key="9">
    <source>
        <dbReference type="ARBA" id="ARBA00022842"/>
    </source>
</evidence>
<evidence type="ECO:0000256" key="6">
    <source>
        <dbReference type="ARBA" id="ARBA00022759"/>
    </source>
</evidence>
<evidence type="ECO:0008006" key="15">
    <source>
        <dbReference type="Google" id="ProtNLM"/>
    </source>
</evidence>
<evidence type="ECO:0000256" key="7">
    <source>
        <dbReference type="ARBA" id="ARBA00022763"/>
    </source>
</evidence>
<evidence type="ECO:0000313" key="14">
    <source>
        <dbReference type="Proteomes" id="UP000253597"/>
    </source>
</evidence>
<evidence type="ECO:0000256" key="1">
    <source>
        <dbReference type="ARBA" id="ARBA00002286"/>
    </source>
</evidence>
<dbReference type="InterPro" id="IPR002176">
    <property type="entry name" value="X-over_junc_endoDNase_RuvC"/>
</dbReference>
<dbReference type="InterPro" id="IPR012337">
    <property type="entry name" value="RNaseH-like_sf"/>
</dbReference>
<dbReference type="GO" id="GO:0003677">
    <property type="term" value="F:DNA binding"/>
    <property type="evidence" value="ECO:0007669"/>
    <property type="project" value="UniProtKB-KW"/>
</dbReference>
<dbReference type="PANTHER" id="PTHR30194:SF3">
    <property type="entry name" value="CROSSOVER JUNCTION ENDODEOXYRIBONUCLEASE RUVC"/>
    <property type="match status" value="1"/>
</dbReference>
<dbReference type="AlphaFoldDB" id="A0A9X8IYH3"/>
<dbReference type="GO" id="GO:0006281">
    <property type="term" value="P:DNA repair"/>
    <property type="evidence" value="ECO:0007669"/>
    <property type="project" value="UniProtKB-KW"/>
</dbReference>
<proteinExistence type="inferred from homology"/>
<dbReference type="InterPro" id="IPR036397">
    <property type="entry name" value="RNaseH_sf"/>
</dbReference>
<comment type="function">
    <text evidence="1">Involved in the transposition of the insertion sequence.</text>
</comment>
<evidence type="ECO:0000256" key="4">
    <source>
        <dbReference type="ARBA" id="ARBA00022722"/>
    </source>
</evidence>
<reference evidence="13 14" key="1">
    <citation type="submission" date="2019-01" db="EMBL/GenBank/DDBJ databases">
        <title>Draft genome sequence of heavy metal resistant Bacillus cereus NWUAB01.</title>
        <authorList>
            <person name="Babalola O."/>
            <person name="Aremu B.R."/>
            <person name="Ayangbenro A.S."/>
        </authorList>
    </citation>
    <scope>NUCLEOTIDE SEQUENCE [LARGE SCALE GENOMIC DNA]</scope>
    <source>
        <strain evidence="13 14">NWUAB01</strain>
    </source>
</reference>
<accession>A0A9X8IYH3</accession>
<gene>
    <name evidence="13" type="ORF">DR116_0016750</name>
</gene>
<keyword evidence="7" id="KW-0227">DNA damage</keyword>
<keyword evidence="6" id="KW-0255">Endonuclease</keyword>
<protein>
    <recommendedName>
        <fullName evidence="15">Holliday junction resolvase RuvC</fullName>
    </recommendedName>
</protein>
<keyword evidence="8" id="KW-0378">Hydrolase</keyword>
<keyword evidence="5" id="KW-0479">Metal-binding</keyword>
<dbReference type="GO" id="GO:0016787">
    <property type="term" value="F:hydrolase activity"/>
    <property type="evidence" value="ECO:0007669"/>
    <property type="project" value="UniProtKB-KW"/>
</dbReference>
<dbReference type="Pfam" id="PF02075">
    <property type="entry name" value="RuvC"/>
    <property type="match status" value="1"/>
</dbReference>
<name>A0A9X8IYH3_BACCE</name>
<dbReference type="EMBL" id="QNGD03000008">
    <property type="protein sequence ID" value="RWQ72977.1"/>
    <property type="molecule type" value="Genomic_DNA"/>
</dbReference>
<evidence type="ECO:0000256" key="8">
    <source>
        <dbReference type="ARBA" id="ARBA00022801"/>
    </source>
</evidence>
<evidence type="ECO:0000256" key="3">
    <source>
        <dbReference type="ARBA" id="ARBA00022490"/>
    </source>
</evidence>
<dbReference type="PANTHER" id="PTHR30194">
    <property type="entry name" value="CROSSOVER JUNCTION ENDODEOXYRIBONUCLEASE RUVC"/>
    <property type="match status" value="1"/>
</dbReference>
<organism evidence="13 14">
    <name type="scientific">Bacillus cereus</name>
    <dbReference type="NCBI Taxonomy" id="1396"/>
    <lineage>
        <taxon>Bacteria</taxon>
        <taxon>Bacillati</taxon>
        <taxon>Bacillota</taxon>
        <taxon>Bacilli</taxon>
        <taxon>Bacillales</taxon>
        <taxon>Bacillaceae</taxon>
        <taxon>Bacillus</taxon>
        <taxon>Bacillus cereus group</taxon>
    </lineage>
</organism>
<dbReference type="GO" id="GO:0004520">
    <property type="term" value="F:DNA endonuclease activity"/>
    <property type="evidence" value="ECO:0007669"/>
    <property type="project" value="InterPro"/>
</dbReference>
<evidence type="ECO:0000256" key="12">
    <source>
        <dbReference type="ARBA" id="ARBA00023204"/>
    </source>
</evidence>
<dbReference type="Gene3D" id="3.30.420.10">
    <property type="entry name" value="Ribonuclease H-like superfamily/Ribonuclease H"/>
    <property type="match status" value="1"/>
</dbReference>
<keyword evidence="9" id="KW-0460">Magnesium</keyword>
<keyword evidence="3" id="KW-0963">Cytoplasm</keyword>
<keyword evidence="11" id="KW-0233">DNA recombination</keyword>
<dbReference type="Proteomes" id="UP000253597">
    <property type="component" value="Unassembled WGS sequence"/>
</dbReference>
<keyword evidence="10" id="KW-0238">DNA-binding</keyword>
<keyword evidence="4" id="KW-0540">Nuclease</keyword>
<evidence type="ECO:0000256" key="10">
    <source>
        <dbReference type="ARBA" id="ARBA00023125"/>
    </source>
</evidence>
<dbReference type="SUPFAM" id="SSF53098">
    <property type="entry name" value="Ribonuclease H-like"/>
    <property type="match status" value="1"/>
</dbReference>
<evidence type="ECO:0000256" key="2">
    <source>
        <dbReference type="ARBA" id="ARBA00009518"/>
    </source>
</evidence>
<dbReference type="GO" id="GO:0046872">
    <property type="term" value="F:metal ion binding"/>
    <property type="evidence" value="ECO:0007669"/>
    <property type="project" value="UniProtKB-KW"/>
</dbReference>
<dbReference type="GO" id="GO:0006310">
    <property type="term" value="P:DNA recombination"/>
    <property type="evidence" value="ECO:0007669"/>
    <property type="project" value="UniProtKB-KW"/>
</dbReference>
<comment type="similarity">
    <text evidence="2">Belongs to the RuvC family.</text>
</comment>